<sequence>MVNLFVESEEIVFREIRGGPIFNLYDDEGRIRDEDNDVEVKDVGSWRDEVLPQKILVEVNNLEVNNPRFDDYGANWALTEDGPTSAFTYHRNKEEHMDISFMMITWFTVQVEVDEIWDTKVLKDQILASEKLIKEQTFSFSRSRNRHDAGTCIKQQRSMEDSTGEWSKDPQTIPKATRQGQHAKQGRPSLGPAIKTQPGEEEQVRDRLMEAEVIRLSSGPITQVPHRRIGYMASERQVTSDSFLLKLEGRRRRKLQSAGGREARPDFGDLTKETLCSSLYIFITWQLP</sequence>
<evidence type="ECO:0000313" key="3">
    <source>
        <dbReference type="Proteomes" id="UP000266723"/>
    </source>
</evidence>
<dbReference type="EMBL" id="QGKV02000297">
    <property type="protein sequence ID" value="KAF3608905.1"/>
    <property type="molecule type" value="Genomic_DNA"/>
</dbReference>
<evidence type="ECO:0000313" key="2">
    <source>
        <dbReference type="EMBL" id="KAF3608905.1"/>
    </source>
</evidence>
<feature type="region of interest" description="Disordered" evidence="1">
    <location>
        <begin position="156"/>
        <end position="202"/>
    </location>
</feature>
<name>A0ABQ7F0L4_BRACR</name>
<dbReference type="Proteomes" id="UP000266723">
    <property type="component" value="Unassembled WGS sequence"/>
</dbReference>
<reference evidence="2 3" key="1">
    <citation type="journal article" date="2020" name="BMC Genomics">
        <title>Intraspecific diversification of the crop wild relative Brassica cretica Lam. using demographic model selection.</title>
        <authorList>
            <person name="Kioukis A."/>
            <person name="Michalopoulou V.A."/>
            <person name="Briers L."/>
            <person name="Pirintsos S."/>
            <person name="Studholme D.J."/>
            <person name="Pavlidis P."/>
            <person name="Sarris P.F."/>
        </authorList>
    </citation>
    <scope>NUCLEOTIDE SEQUENCE [LARGE SCALE GENOMIC DNA]</scope>
    <source>
        <strain evidence="3">cv. PFS-1207/04</strain>
    </source>
</reference>
<gene>
    <name evidence="2" type="ORF">DY000_02046731</name>
</gene>
<organism evidence="2 3">
    <name type="scientific">Brassica cretica</name>
    <name type="common">Mustard</name>
    <dbReference type="NCBI Taxonomy" id="69181"/>
    <lineage>
        <taxon>Eukaryota</taxon>
        <taxon>Viridiplantae</taxon>
        <taxon>Streptophyta</taxon>
        <taxon>Embryophyta</taxon>
        <taxon>Tracheophyta</taxon>
        <taxon>Spermatophyta</taxon>
        <taxon>Magnoliopsida</taxon>
        <taxon>eudicotyledons</taxon>
        <taxon>Gunneridae</taxon>
        <taxon>Pentapetalae</taxon>
        <taxon>rosids</taxon>
        <taxon>malvids</taxon>
        <taxon>Brassicales</taxon>
        <taxon>Brassicaceae</taxon>
        <taxon>Brassiceae</taxon>
        <taxon>Brassica</taxon>
    </lineage>
</organism>
<keyword evidence="3" id="KW-1185">Reference proteome</keyword>
<protein>
    <submittedName>
        <fullName evidence="2">Uncharacterized protein</fullName>
    </submittedName>
</protein>
<comment type="caution">
    <text evidence="2">The sequence shown here is derived from an EMBL/GenBank/DDBJ whole genome shotgun (WGS) entry which is preliminary data.</text>
</comment>
<proteinExistence type="predicted"/>
<evidence type="ECO:0000256" key="1">
    <source>
        <dbReference type="SAM" id="MobiDB-lite"/>
    </source>
</evidence>
<accession>A0ABQ7F0L4</accession>